<evidence type="ECO:0000259" key="2">
    <source>
        <dbReference type="PROSITE" id="PS50943"/>
    </source>
</evidence>
<dbReference type="PROSITE" id="PS50943">
    <property type="entry name" value="HTH_CROC1"/>
    <property type="match status" value="1"/>
</dbReference>
<proteinExistence type="predicted"/>
<dbReference type="SMART" id="SM00530">
    <property type="entry name" value="HTH_XRE"/>
    <property type="match status" value="1"/>
</dbReference>
<dbReference type="InterPro" id="IPR010982">
    <property type="entry name" value="Lambda_DNA-bd_dom_sf"/>
</dbReference>
<accession>A0A2A5RWF2</accession>
<dbReference type="Proteomes" id="UP000218282">
    <property type="component" value="Unassembled WGS sequence"/>
</dbReference>
<evidence type="ECO:0000313" key="4">
    <source>
        <dbReference type="Proteomes" id="UP000218282"/>
    </source>
</evidence>
<dbReference type="PANTHER" id="PTHR46558">
    <property type="entry name" value="TRACRIPTIONAL REGULATORY PROTEIN-RELATED-RELATED"/>
    <property type="match status" value="1"/>
</dbReference>
<protein>
    <recommendedName>
        <fullName evidence="2">HTH cro/C1-type domain-containing protein</fullName>
    </recommendedName>
</protein>
<dbReference type="PANTHER" id="PTHR46558:SF14">
    <property type="entry name" value="HTH-TYPE TRANSCRIPTIONAL REGULATOR ANSR"/>
    <property type="match status" value="1"/>
</dbReference>
<dbReference type="CDD" id="cd00093">
    <property type="entry name" value="HTH_XRE"/>
    <property type="match status" value="1"/>
</dbReference>
<sequence length="87" mass="10292">MTLFSERLKKARKEKGFLQRELAEMLGVRQGSYTHWETGTREPNFKKLILLAKYLEVSTDYLLGVTNIKGERSIMFSFFKRDKEKEV</sequence>
<evidence type="ECO:0000256" key="1">
    <source>
        <dbReference type="ARBA" id="ARBA00023125"/>
    </source>
</evidence>
<reference evidence="3 4" key="1">
    <citation type="submission" date="2014-12" db="EMBL/GenBank/DDBJ databases">
        <title>Draft genome sequences of 10 type strains of Lactococcus.</title>
        <authorList>
            <person name="Sun Z."/>
            <person name="Zhong Z."/>
            <person name="Liu W."/>
            <person name="Zhang W."/>
            <person name="Zhang H."/>
        </authorList>
    </citation>
    <scope>NUCLEOTIDE SEQUENCE [LARGE SCALE GENOMIC DNA]</scope>
    <source>
        <strain evidence="3 4">DSM 6634</strain>
    </source>
</reference>
<gene>
    <name evidence="3" type="ORF">RU86_GL000710</name>
</gene>
<name>A0A2A5RWF2_9LACT</name>
<keyword evidence="4" id="KW-1185">Reference proteome</keyword>
<dbReference type="GO" id="GO:0003677">
    <property type="term" value="F:DNA binding"/>
    <property type="evidence" value="ECO:0007669"/>
    <property type="project" value="UniProtKB-KW"/>
</dbReference>
<dbReference type="InterPro" id="IPR001387">
    <property type="entry name" value="Cro/C1-type_HTH"/>
</dbReference>
<dbReference type="EMBL" id="JXJW01000016">
    <property type="protein sequence ID" value="PCS05498.1"/>
    <property type="molecule type" value="Genomic_DNA"/>
</dbReference>
<dbReference type="AlphaFoldDB" id="A0A2A5RWF2"/>
<feature type="domain" description="HTH cro/C1-type" evidence="2">
    <location>
        <begin position="8"/>
        <end position="62"/>
    </location>
</feature>
<keyword evidence="1" id="KW-0238">DNA-binding</keyword>
<evidence type="ECO:0000313" key="3">
    <source>
        <dbReference type="EMBL" id="PCS05498.1"/>
    </source>
</evidence>
<dbReference type="SUPFAM" id="SSF47413">
    <property type="entry name" value="lambda repressor-like DNA-binding domains"/>
    <property type="match status" value="1"/>
</dbReference>
<dbReference type="Gene3D" id="1.10.260.40">
    <property type="entry name" value="lambda repressor-like DNA-binding domains"/>
    <property type="match status" value="1"/>
</dbReference>
<organism evidence="3 4">
    <name type="scientific">Pseudolactococcus piscium</name>
    <dbReference type="NCBI Taxonomy" id="1364"/>
    <lineage>
        <taxon>Bacteria</taxon>
        <taxon>Bacillati</taxon>
        <taxon>Bacillota</taxon>
        <taxon>Bacilli</taxon>
        <taxon>Lactobacillales</taxon>
        <taxon>Streptococcaceae</taxon>
        <taxon>Pseudolactococcus</taxon>
    </lineage>
</organism>
<comment type="caution">
    <text evidence="3">The sequence shown here is derived from an EMBL/GenBank/DDBJ whole genome shotgun (WGS) entry which is preliminary data.</text>
</comment>
<dbReference type="Pfam" id="PF01381">
    <property type="entry name" value="HTH_3"/>
    <property type="match status" value="1"/>
</dbReference>